<dbReference type="InterPro" id="IPR050396">
    <property type="entry name" value="Glycosyltr_51/Transpeptidase"/>
</dbReference>
<keyword evidence="2" id="KW-0645">Protease</keyword>
<feature type="domain" description="Penicillin-binding protein transpeptidase" evidence="11">
    <location>
        <begin position="425"/>
        <end position="667"/>
    </location>
</feature>
<dbReference type="GO" id="GO:0009002">
    <property type="term" value="F:serine-type D-Ala-D-Ala carboxypeptidase activity"/>
    <property type="evidence" value="ECO:0007669"/>
    <property type="project" value="UniProtKB-EC"/>
</dbReference>
<evidence type="ECO:0000313" key="14">
    <source>
        <dbReference type="Proteomes" id="UP000674234"/>
    </source>
</evidence>
<dbReference type="Pfam" id="PF00905">
    <property type="entry name" value="Transpeptidase"/>
    <property type="match status" value="1"/>
</dbReference>
<keyword evidence="3" id="KW-0328">Glycosyltransferase</keyword>
<dbReference type="InterPro" id="IPR036950">
    <property type="entry name" value="PBP_transglycosylase"/>
</dbReference>
<dbReference type="GO" id="GO:0030288">
    <property type="term" value="C:outer membrane-bounded periplasmic space"/>
    <property type="evidence" value="ECO:0007669"/>
    <property type="project" value="TreeGrafter"/>
</dbReference>
<dbReference type="Pfam" id="PF00912">
    <property type="entry name" value="Transgly"/>
    <property type="match status" value="1"/>
</dbReference>
<feature type="transmembrane region" description="Helical" evidence="10">
    <location>
        <begin position="99"/>
        <end position="121"/>
    </location>
</feature>
<proteinExistence type="predicted"/>
<dbReference type="GO" id="GO:0008955">
    <property type="term" value="F:peptidoglycan glycosyltransferase activity"/>
    <property type="evidence" value="ECO:0007669"/>
    <property type="project" value="UniProtKB-EC"/>
</dbReference>
<sequence>MGAGGRPGDERTQAMGMPAGMPPGGRRRDPGDQDTEMAPAGGRRRRAEPGRGRRGRGPGGPGGPGGPDGPGGPGGPGGPRDFDDDDEPRRSWTRFIPNWKIFVASGVVLVAGVFGMIMVAYNNTPLPTEQEAQETAIAQGSTFYYRDGQVIARLGTKRVAIKIDQVPKYVQDAVIAAENRTFWEDSGIDISGLGRSVWMTATGQQTQGGSTITQQMVRNYFKGLSTEQTIKRKVKEIFISVKLDKDWSKEKVLEFYLNTVPFGRNTYGIEAAAREFFNKPASKLTVSEGAYLAGRIQQPGNFDKAEDNKDFKPTEERFNYVINGMSTMVDANGKPKYPDIKATAKFPKPKPKKEAEEFGGLKGYMLTVALGELAKQHNLSRADVESGGYKIVTTFDKKLMLAAQAAVKATTNSMSKEFHAGLASVDPTNGRVLAFYGGDNYLHDPWNEPFDSRKQAASAFKPYVLAAWLDAGYSLNSWVPGNETVPKELPGTTKITNDEHVPTAIDVTYATAHSINTAFASMAFALPGKIDDVRALAAKAGISEKAIAEDKDGVNGEHGHGYQLAIGSIGVTPVEQAAGYSIFANQGRHVDYHVIQEVRQGKTVVYPEQREVKQVISPEAAADAVTALEQVLKVGTAAGRGIGRPAAGKTGTNNDNKEAWFVGFTPQLSTAVGMYREQCLTKSGKLVQPKYANCPEKPNPESTKYGPNNPYSHSKEVSLGNIQGADAPTTIWRTFMMAALQGKPVKEFPPKSGLGSPQDIVPSPSPTPSPTPTDEFPPGFPPDFPGGPGAGDPGQGGPGPGGCVPGDLSCDSSGGLQLGDGAADPNGGQPPMGDFAPNSVAVTPPESKP</sequence>
<dbReference type="Proteomes" id="UP000674234">
    <property type="component" value="Unassembled WGS sequence"/>
</dbReference>
<dbReference type="GO" id="GO:0008658">
    <property type="term" value="F:penicillin binding"/>
    <property type="evidence" value="ECO:0007669"/>
    <property type="project" value="InterPro"/>
</dbReference>
<feature type="region of interest" description="Disordered" evidence="9">
    <location>
        <begin position="746"/>
        <end position="849"/>
    </location>
</feature>
<evidence type="ECO:0000256" key="7">
    <source>
        <dbReference type="ARBA" id="ARBA00034000"/>
    </source>
</evidence>
<organism evidence="13 14">
    <name type="scientific">Microbispora oryzae</name>
    <dbReference type="NCBI Taxonomy" id="2806554"/>
    <lineage>
        <taxon>Bacteria</taxon>
        <taxon>Bacillati</taxon>
        <taxon>Actinomycetota</taxon>
        <taxon>Actinomycetes</taxon>
        <taxon>Streptosporangiales</taxon>
        <taxon>Streptosporangiaceae</taxon>
        <taxon>Microbispora</taxon>
    </lineage>
</organism>
<dbReference type="EMBL" id="JAFCNB010000005">
    <property type="protein sequence ID" value="MBP2704651.1"/>
    <property type="molecule type" value="Genomic_DNA"/>
</dbReference>
<feature type="region of interest" description="Disordered" evidence="9">
    <location>
        <begin position="689"/>
        <end position="713"/>
    </location>
</feature>
<evidence type="ECO:0000313" key="13">
    <source>
        <dbReference type="EMBL" id="MBP2704651.1"/>
    </source>
</evidence>
<keyword evidence="5" id="KW-0378">Hydrolase</keyword>
<dbReference type="GO" id="GO:0006508">
    <property type="term" value="P:proteolysis"/>
    <property type="evidence" value="ECO:0007669"/>
    <property type="project" value="UniProtKB-KW"/>
</dbReference>
<evidence type="ECO:0000256" key="1">
    <source>
        <dbReference type="ARBA" id="ARBA00022645"/>
    </source>
</evidence>
<keyword evidence="10" id="KW-0812">Transmembrane</keyword>
<dbReference type="InterPro" id="IPR012338">
    <property type="entry name" value="Beta-lactam/transpept-like"/>
</dbReference>
<dbReference type="RefSeq" id="WP_210155936.1">
    <property type="nucleotide sequence ID" value="NZ_JAFCNB010000005.1"/>
</dbReference>
<keyword evidence="14" id="KW-1185">Reference proteome</keyword>
<evidence type="ECO:0000259" key="12">
    <source>
        <dbReference type="Pfam" id="PF00912"/>
    </source>
</evidence>
<dbReference type="SUPFAM" id="SSF56601">
    <property type="entry name" value="beta-lactamase/transpeptidase-like"/>
    <property type="match status" value="1"/>
</dbReference>
<dbReference type="Gene3D" id="1.10.3810.10">
    <property type="entry name" value="Biosynthetic peptidoglycan transglycosylase-like"/>
    <property type="match status" value="1"/>
</dbReference>
<dbReference type="PANTHER" id="PTHR32282:SF34">
    <property type="entry name" value="PENICILLIN-BINDING PROTEIN 1A"/>
    <property type="match status" value="1"/>
</dbReference>
<feature type="compositionally biased region" description="Basic residues" evidence="9">
    <location>
        <begin position="42"/>
        <end position="56"/>
    </location>
</feature>
<keyword evidence="10" id="KW-0472">Membrane</keyword>
<gene>
    <name evidence="13" type="ORF">JOL79_12585</name>
</gene>
<comment type="caution">
    <text evidence="13">The sequence shown here is derived from an EMBL/GenBank/DDBJ whole genome shotgun (WGS) entry which is preliminary data.</text>
</comment>
<dbReference type="InterPro" id="IPR001460">
    <property type="entry name" value="PCN-bd_Tpept"/>
</dbReference>
<dbReference type="InterPro" id="IPR001264">
    <property type="entry name" value="Glyco_trans_51"/>
</dbReference>
<evidence type="ECO:0000259" key="11">
    <source>
        <dbReference type="Pfam" id="PF00905"/>
    </source>
</evidence>
<dbReference type="SUPFAM" id="SSF53955">
    <property type="entry name" value="Lysozyme-like"/>
    <property type="match status" value="1"/>
</dbReference>
<feature type="region of interest" description="Disordered" evidence="9">
    <location>
        <begin position="1"/>
        <end position="89"/>
    </location>
</feature>
<keyword evidence="10" id="KW-1133">Transmembrane helix</keyword>
<keyword evidence="6" id="KW-0511">Multifunctional enzyme</keyword>
<feature type="compositionally biased region" description="Gly residues" evidence="9">
    <location>
        <begin position="57"/>
        <end position="78"/>
    </location>
</feature>
<accession>A0A941AI05</accession>
<evidence type="ECO:0000256" key="10">
    <source>
        <dbReference type="SAM" id="Phobius"/>
    </source>
</evidence>
<protein>
    <submittedName>
        <fullName evidence="13">Penicillin-binding protein</fullName>
    </submittedName>
</protein>
<evidence type="ECO:0000256" key="3">
    <source>
        <dbReference type="ARBA" id="ARBA00022676"/>
    </source>
</evidence>
<dbReference type="Gene3D" id="3.40.710.10">
    <property type="entry name" value="DD-peptidase/beta-lactamase superfamily"/>
    <property type="match status" value="1"/>
</dbReference>
<feature type="domain" description="Glycosyl transferase family 51" evidence="12">
    <location>
        <begin position="148"/>
        <end position="325"/>
    </location>
</feature>
<comment type="catalytic activity">
    <reaction evidence="7">
        <text>Preferential cleavage: (Ac)2-L-Lys-D-Ala-|-D-Ala. Also transpeptidation of peptidyl-alanyl moieties that are N-acyl substituents of D-alanine.</text>
        <dbReference type="EC" id="3.4.16.4"/>
    </reaction>
</comment>
<evidence type="ECO:0000256" key="4">
    <source>
        <dbReference type="ARBA" id="ARBA00022679"/>
    </source>
</evidence>
<evidence type="ECO:0000256" key="8">
    <source>
        <dbReference type="ARBA" id="ARBA00049902"/>
    </source>
</evidence>
<evidence type="ECO:0000256" key="9">
    <source>
        <dbReference type="SAM" id="MobiDB-lite"/>
    </source>
</evidence>
<feature type="compositionally biased region" description="Polar residues" evidence="9">
    <location>
        <begin position="700"/>
        <end position="712"/>
    </location>
</feature>
<name>A0A941AI05_9ACTN</name>
<evidence type="ECO:0000256" key="6">
    <source>
        <dbReference type="ARBA" id="ARBA00023268"/>
    </source>
</evidence>
<dbReference type="GO" id="GO:0009252">
    <property type="term" value="P:peptidoglycan biosynthetic process"/>
    <property type="evidence" value="ECO:0007669"/>
    <property type="project" value="TreeGrafter"/>
</dbReference>
<keyword evidence="4" id="KW-0808">Transferase</keyword>
<keyword evidence="1" id="KW-0121">Carboxypeptidase</keyword>
<dbReference type="PANTHER" id="PTHR32282">
    <property type="entry name" value="BINDING PROTEIN TRANSPEPTIDASE, PUTATIVE-RELATED"/>
    <property type="match status" value="1"/>
</dbReference>
<reference evidence="13" key="1">
    <citation type="submission" date="2021-02" db="EMBL/GenBank/DDBJ databases">
        <title>Draft genome sequence of Microbispora sp. RL4-1S isolated from rice leaves in Thailand.</title>
        <authorList>
            <person name="Muangham S."/>
            <person name="Duangmal K."/>
        </authorList>
    </citation>
    <scope>NUCLEOTIDE SEQUENCE</scope>
    <source>
        <strain evidence="13">RL4-1S</strain>
    </source>
</reference>
<dbReference type="InterPro" id="IPR023346">
    <property type="entry name" value="Lysozyme-like_dom_sf"/>
</dbReference>
<evidence type="ECO:0000256" key="2">
    <source>
        <dbReference type="ARBA" id="ARBA00022670"/>
    </source>
</evidence>
<comment type="catalytic activity">
    <reaction evidence="8">
        <text>[GlcNAc-(1-&gt;4)-Mur2Ac(oyl-L-Ala-gamma-D-Glu-L-Lys-D-Ala-D-Ala)](n)-di-trans,octa-cis-undecaprenyl diphosphate + beta-D-GlcNAc-(1-&gt;4)-Mur2Ac(oyl-L-Ala-gamma-D-Glu-L-Lys-D-Ala-D-Ala)-di-trans,octa-cis-undecaprenyl diphosphate = [GlcNAc-(1-&gt;4)-Mur2Ac(oyl-L-Ala-gamma-D-Glu-L-Lys-D-Ala-D-Ala)](n+1)-di-trans,octa-cis-undecaprenyl diphosphate + di-trans,octa-cis-undecaprenyl diphosphate + H(+)</text>
        <dbReference type="Rhea" id="RHEA:23708"/>
        <dbReference type="Rhea" id="RHEA-COMP:9602"/>
        <dbReference type="Rhea" id="RHEA-COMP:9603"/>
        <dbReference type="ChEBI" id="CHEBI:15378"/>
        <dbReference type="ChEBI" id="CHEBI:58405"/>
        <dbReference type="ChEBI" id="CHEBI:60033"/>
        <dbReference type="ChEBI" id="CHEBI:78435"/>
        <dbReference type="EC" id="2.4.99.28"/>
    </reaction>
</comment>
<feature type="compositionally biased region" description="Gly residues" evidence="9">
    <location>
        <begin position="786"/>
        <end position="804"/>
    </location>
</feature>
<evidence type="ECO:0000256" key="5">
    <source>
        <dbReference type="ARBA" id="ARBA00022801"/>
    </source>
</evidence>
<dbReference type="AlphaFoldDB" id="A0A941AI05"/>